<dbReference type="EMBL" id="BK059087">
    <property type="protein sequence ID" value="DAE28480.1"/>
    <property type="molecule type" value="Genomic_DNA"/>
</dbReference>
<evidence type="ECO:0000313" key="1">
    <source>
        <dbReference type="EMBL" id="DAE28480.1"/>
    </source>
</evidence>
<organism evidence="1">
    <name type="scientific">virus sp. ct9pU4</name>
    <dbReference type="NCBI Taxonomy" id="2828248"/>
    <lineage>
        <taxon>Viruses</taxon>
    </lineage>
</organism>
<name>A0A8S5RAT4_9VIRU</name>
<protein>
    <submittedName>
        <fullName evidence="1">Uncharacterized protein</fullName>
    </submittedName>
</protein>
<accession>A0A8S5RAT4</accession>
<sequence>MKYNAMIKRLQRRGLTKEDIAKVVAAKEKKAAENLAREAVYLGILNKERVHKYLAYEHRQLIKEGRRESCKQRKRRLRKEYLAKKRAA</sequence>
<reference evidence="1" key="1">
    <citation type="journal article" date="2021" name="Proc. Natl. Acad. Sci. U.S.A.">
        <title>A Catalog of Tens of Thousands of Viruses from Human Metagenomes Reveals Hidden Associations with Chronic Diseases.</title>
        <authorList>
            <person name="Tisza M.J."/>
            <person name="Buck C.B."/>
        </authorList>
    </citation>
    <scope>NUCLEOTIDE SEQUENCE</scope>
    <source>
        <strain evidence="1">Ct9pU4</strain>
    </source>
</reference>
<proteinExistence type="predicted"/>